<dbReference type="InterPro" id="IPR020578">
    <property type="entry name" value="Aminotrans_V_PyrdxlP_BS"/>
</dbReference>
<dbReference type="PANTHER" id="PTHR43586">
    <property type="entry name" value="CYSTEINE DESULFURASE"/>
    <property type="match status" value="1"/>
</dbReference>
<organism evidence="7 8">
    <name type="scientific">Ensifer adhaerens</name>
    <name type="common">Sinorhizobium morelense</name>
    <dbReference type="NCBI Taxonomy" id="106592"/>
    <lineage>
        <taxon>Bacteria</taxon>
        <taxon>Pseudomonadati</taxon>
        <taxon>Pseudomonadota</taxon>
        <taxon>Alphaproteobacteria</taxon>
        <taxon>Hyphomicrobiales</taxon>
        <taxon>Rhizobiaceae</taxon>
        <taxon>Sinorhizobium/Ensifer group</taxon>
        <taxon>Ensifer</taxon>
    </lineage>
</organism>
<evidence type="ECO:0000256" key="5">
    <source>
        <dbReference type="SAM" id="MobiDB-lite"/>
    </source>
</evidence>
<reference evidence="7" key="1">
    <citation type="submission" date="2022-06" db="EMBL/GenBank/DDBJ databases">
        <title>Physiological and biochemical characterization and genomic elucidation of a strain of the genus Ensifer adhaerens M8 that combines arsenic oxidation and chromium reduction.</title>
        <authorList>
            <person name="Li X."/>
            <person name="Yu c."/>
        </authorList>
    </citation>
    <scope>NUCLEOTIDE SEQUENCE</scope>
    <source>
        <strain evidence="7">M8</strain>
        <plasmid evidence="7">pB</plasmid>
    </source>
</reference>
<evidence type="ECO:0000256" key="2">
    <source>
        <dbReference type="ARBA" id="ARBA00022898"/>
    </source>
</evidence>
<dbReference type="SUPFAM" id="SSF53383">
    <property type="entry name" value="PLP-dependent transferases"/>
    <property type="match status" value="1"/>
</dbReference>
<dbReference type="InterPro" id="IPR015424">
    <property type="entry name" value="PyrdxlP-dep_Trfase"/>
</dbReference>
<feature type="compositionally biased region" description="Basic and acidic residues" evidence="5">
    <location>
        <begin position="1"/>
        <end position="10"/>
    </location>
</feature>
<dbReference type="Pfam" id="PF00266">
    <property type="entry name" value="Aminotran_5"/>
    <property type="match status" value="1"/>
</dbReference>
<dbReference type="RefSeq" id="WP_192439506.1">
    <property type="nucleotide sequence ID" value="NZ_CP098809.1"/>
</dbReference>
<feature type="region of interest" description="Disordered" evidence="5">
    <location>
        <begin position="1"/>
        <end position="27"/>
    </location>
</feature>
<gene>
    <name evidence="7" type="ORF">NE863_33975</name>
</gene>
<dbReference type="Proteomes" id="UP001055460">
    <property type="component" value="Plasmid pB"/>
</dbReference>
<comment type="cofactor">
    <cofactor evidence="1 4">
        <name>pyridoxal 5'-phosphate</name>
        <dbReference type="ChEBI" id="CHEBI:597326"/>
    </cofactor>
</comment>
<keyword evidence="7" id="KW-0808">Transferase</keyword>
<keyword evidence="7" id="KW-0614">Plasmid</keyword>
<dbReference type="Gene3D" id="3.90.1150.10">
    <property type="entry name" value="Aspartate Aminotransferase, domain 1"/>
    <property type="match status" value="1"/>
</dbReference>
<keyword evidence="2" id="KW-0663">Pyridoxal phosphate</keyword>
<dbReference type="InterPro" id="IPR015422">
    <property type="entry name" value="PyrdxlP-dep_Trfase_small"/>
</dbReference>
<dbReference type="GO" id="GO:0008483">
    <property type="term" value="F:transaminase activity"/>
    <property type="evidence" value="ECO:0007669"/>
    <property type="project" value="UniProtKB-KW"/>
</dbReference>
<name>A0A9Q8YG90_ENSAD</name>
<comment type="similarity">
    <text evidence="3">Belongs to the class-V pyridoxal-phosphate-dependent aminotransferase family.</text>
</comment>
<sequence>MTDAKIDSLRNDTPGCAQRSHFNHAGASLPPRRVTEAIIGHLMLESTRGPMEAAALVAHELAILRANAAKFIGADEGEVAFGGSGSALWGSVFAALPQLRSGERILIGRQEWGGNVASMQRAASHAGASIETIPCTEDGSVDPNALSAMIDDKVRMISLTWLPANGGLINDAEAIGRVANAARIPYFVDAGQALGQLPIDVSRIGCDVLKAAGRKYVRGPRGTALVYVRSNFLEKLDPGFVDVSSGPLVNGKVELRKDARLFETSEAPISLLLGLGEAIALASELGVEAIQARIALLATRLREGLKRIPAVEVRDLGEKQSGLVSFTVEGISASVVRSKLAEKSISIGANGVPYTPFDMTARGLQEIARASVSYFNTAGEVDGLVHAVEQIAKDVIQ</sequence>
<dbReference type="InterPro" id="IPR000192">
    <property type="entry name" value="Aminotrans_V_dom"/>
</dbReference>
<evidence type="ECO:0000256" key="3">
    <source>
        <dbReference type="RuleBase" id="RU004075"/>
    </source>
</evidence>
<dbReference type="PANTHER" id="PTHR43586:SF24">
    <property type="entry name" value="BLR4730 PROTEIN"/>
    <property type="match status" value="1"/>
</dbReference>
<dbReference type="InterPro" id="IPR015421">
    <property type="entry name" value="PyrdxlP-dep_Trfase_major"/>
</dbReference>
<feature type="domain" description="Aminotransferase class V" evidence="6">
    <location>
        <begin position="24"/>
        <end position="384"/>
    </location>
</feature>
<keyword evidence="7" id="KW-0032">Aminotransferase</keyword>
<evidence type="ECO:0000256" key="1">
    <source>
        <dbReference type="ARBA" id="ARBA00001933"/>
    </source>
</evidence>
<dbReference type="AlphaFoldDB" id="A0A9Q8YG90"/>
<geneLocation type="plasmid" evidence="7 8">
    <name>pB</name>
</geneLocation>
<evidence type="ECO:0000259" key="6">
    <source>
        <dbReference type="Pfam" id="PF00266"/>
    </source>
</evidence>
<evidence type="ECO:0000256" key="4">
    <source>
        <dbReference type="RuleBase" id="RU004504"/>
    </source>
</evidence>
<evidence type="ECO:0000313" key="8">
    <source>
        <dbReference type="Proteomes" id="UP001055460"/>
    </source>
</evidence>
<protein>
    <submittedName>
        <fullName evidence="7">Aminotransferase class V-fold PLP-dependent enzyme</fullName>
    </submittedName>
</protein>
<proteinExistence type="inferred from homology"/>
<accession>A0A9Q8YG90</accession>
<dbReference type="EMBL" id="CP098809">
    <property type="protein sequence ID" value="USJ28348.1"/>
    <property type="molecule type" value="Genomic_DNA"/>
</dbReference>
<dbReference type="Gene3D" id="3.40.640.10">
    <property type="entry name" value="Type I PLP-dependent aspartate aminotransferase-like (Major domain)"/>
    <property type="match status" value="1"/>
</dbReference>
<evidence type="ECO:0000313" key="7">
    <source>
        <dbReference type="EMBL" id="USJ28348.1"/>
    </source>
</evidence>
<dbReference type="PROSITE" id="PS00595">
    <property type="entry name" value="AA_TRANSFER_CLASS_5"/>
    <property type="match status" value="1"/>
</dbReference>